<sequence length="246" mass="29477">MEIKQEKRDVQSKKKNSTQNTKSKTEIKGNQPVLKFKQSDRKFRSINAQTNQENQGSFLIDYIFFSIILLELVDLYYCIFQIQKSMKQNSIFQINLSVQYIDSIGKYQILFDQSKITQIFNFASILSIIIIILLFNICVISNNMSYLNHYSFRNFVKQIDENNQNYFNNYYIYIQEIQSSDDRNIYSNYKIPNTKGYSFNPEKWNTQIKKLVCQQYLSEFKVLQITYKYPCILKFNLIQQSKQLFY</sequence>
<evidence type="ECO:0000313" key="3">
    <source>
        <dbReference type="EMBL" id="CAK81647.1"/>
    </source>
</evidence>
<keyword evidence="2" id="KW-0812">Transmembrane</keyword>
<dbReference type="KEGG" id="ptm:GSPATT00039465001"/>
<feature type="region of interest" description="Disordered" evidence="1">
    <location>
        <begin position="1"/>
        <end position="29"/>
    </location>
</feature>
<organism evidence="3 4">
    <name type="scientific">Paramecium tetraurelia</name>
    <dbReference type="NCBI Taxonomy" id="5888"/>
    <lineage>
        <taxon>Eukaryota</taxon>
        <taxon>Sar</taxon>
        <taxon>Alveolata</taxon>
        <taxon>Ciliophora</taxon>
        <taxon>Intramacronucleata</taxon>
        <taxon>Oligohymenophorea</taxon>
        <taxon>Peniculida</taxon>
        <taxon>Parameciidae</taxon>
        <taxon>Paramecium</taxon>
    </lineage>
</organism>
<dbReference type="AlphaFoldDB" id="A0DF30"/>
<gene>
    <name evidence="3" type="ORF">GSPATT00039465001</name>
</gene>
<name>A0DF30_PARTE</name>
<keyword evidence="4" id="KW-1185">Reference proteome</keyword>
<protein>
    <recommendedName>
        <fullName evidence="5">Transmembrane protein</fullName>
    </recommendedName>
</protein>
<evidence type="ECO:0000313" key="4">
    <source>
        <dbReference type="Proteomes" id="UP000000600"/>
    </source>
</evidence>
<feature type="transmembrane region" description="Helical" evidence="2">
    <location>
        <begin position="119"/>
        <end position="137"/>
    </location>
</feature>
<dbReference type="RefSeq" id="XP_001449044.1">
    <property type="nucleotide sequence ID" value="XM_001449007.1"/>
</dbReference>
<dbReference type="HOGENOM" id="CLU_1130900_0_0_1"/>
<dbReference type="GeneID" id="5034829"/>
<proteinExistence type="predicted"/>
<accession>A0DF30</accession>
<dbReference type="Proteomes" id="UP000000600">
    <property type="component" value="Unassembled WGS sequence"/>
</dbReference>
<keyword evidence="2" id="KW-1133">Transmembrane helix</keyword>
<evidence type="ECO:0000256" key="1">
    <source>
        <dbReference type="SAM" id="MobiDB-lite"/>
    </source>
</evidence>
<feature type="compositionally biased region" description="Basic and acidic residues" evidence="1">
    <location>
        <begin position="1"/>
        <end position="12"/>
    </location>
</feature>
<evidence type="ECO:0008006" key="5">
    <source>
        <dbReference type="Google" id="ProtNLM"/>
    </source>
</evidence>
<keyword evidence="2" id="KW-0472">Membrane</keyword>
<evidence type="ECO:0000256" key="2">
    <source>
        <dbReference type="SAM" id="Phobius"/>
    </source>
</evidence>
<dbReference type="InParanoid" id="A0DF30"/>
<reference evidence="3 4" key="1">
    <citation type="journal article" date="2006" name="Nature">
        <title>Global trends of whole-genome duplications revealed by the ciliate Paramecium tetraurelia.</title>
        <authorList>
            <consortium name="Genoscope"/>
            <person name="Aury J.-M."/>
            <person name="Jaillon O."/>
            <person name="Duret L."/>
            <person name="Noel B."/>
            <person name="Jubin C."/>
            <person name="Porcel B.M."/>
            <person name="Segurens B."/>
            <person name="Daubin V."/>
            <person name="Anthouard V."/>
            <person name="Aiach N."/>
            <person name="Arnaiz O."/>
            <person name="Billaut A."/>
            <person name="Beisson J."/>
            <person name="Blanc I."/>
            <person name="Bouhouche K."/>
            <person name="Camara F."/>
            <person name="Duharcourt S."/>
            <person name="Guigo R."/>
            <person name="Gogendeau D."/>
            <person name="Katinka M."/>
            <person name="Keller A.-M."/>
            <person name="Kissmehl R."/>
            <person name="Klotz C."/>
            <person name="Koll F."/>
            <person name="Le Moue A."/>
            <person name="Lepere C."/>
            <person name="Malinsky S."/>
            <person name="Nowacki M."/>
            <person name="Nowak J.K."/>
            <person name="Plattner H."/>
            <person name="Poulain J."/>
            <person name="Ruiz F."/>
            <person name="Serrano V."/>
            <person name="Zagulski M."/>
            <person name="Dessen P."/>
            <person name="Betermier M."/>
            <person name="Weissenbach J."/>
            <person name="Scarpelli C."/>
            <person name="Schachter V."/>
            <person name="Sperling L."/>
            <person name="Meyer E."/>
            <person name="Cohen J."/>
            <person name="Wincker P."/>
        </authorList>
    </citation>
    <scope>NUCLEOTIDE SEQUENCE [LARGE SCALE GENOMIC DNA]</scope>
    <source>
        <strain evidence="3 4">Stock d4-2</strain>
    </source>
</reference>
<feature type="transmembrane region" description="Helical" evidence="2">
    <location>
        <begin position="62"/>
        <end position="80"/>
    </location>
</feature>
<dbReference type="EMBL" id="CT868411">
    <property type="protein sequence ID" value="CAK81647.1"/>
    <property type="molecule type" value="Genomic_DNA"/>
</dbReference>